<evidence type="ECO:0000313" key="4">
    <source>
        <dbReference type="EMBL" id="SEN13244.1"/>
    </source>
</evidence>
<dbReference type="PANTHER" id="PTHR43318:SF1">
    <property type="entry name" value="POLYSACCHARIDE BIOSYNTHESIS PROTEIN EPSC-RELATED"/>
    <property type="match status" value="1"/>
</dbReference>
<dbReference type="Gene3D" id="3.40.50.720">
    <property type="entry name" value="NAD(P)-binding Rossmann-like Domain"/>
    <property type="match status" value="2"/>
</dbReference>
<comment type="similarity">
    <text evidence="1">Belongs to the polysaccharide synthase family.</text>
</comment>
<evidence type="ECO:0000256" key="2">
    <source>
        <dbReference type="SAM" id="Phobius"/>
    </source>
</evidence>
<sequence>MQKLWKDLKRFKDRYRKFILMATDVVIVSLCYLLTWAMLMGRISLTKFLPTMLLSWGVFVVVFFVVFLLFGMYESLWRYAEAYEFFKCSMATLVTATCFVLITQTVLRPPMIWESVPLAVNFLSAMLAGMATLYLRMMYRAYRNTSLGRRVGSGTKKVLLVGAGQTGNAVLQDLQRAKESKYEVVCVVDDDPNKIGRTIQRVKVMGSIRDIPRLVDNYGIDVIILAIPAATNAQKKRIMNLCARTKCQLKKVPDLYAFVTDTTAIASQIHDVSVEDLLGREVIDIREGAAYLTGKKVLITGGGGSIGSELCRQIALQNPKSLIIIDIYENNAYEIQQELIRQYGSKLDLHVEIASVRDTHKMELIFEKYSPDIVYHAAAHKHVPLMETAPEEAVKNNIFGTWNIARCADKFKVKRFVMISTDKAVNPTNVMGATKRVCEMIIQSMDQISKTEFVAVRFGNVLGSNGSVIPLFKEQIAAGGPVTVTHPDIIRYFMTIPEAVSLVLKAGEMARGGEIFVLNMGEPVKILSLAENLIRLSGYEPYKDIEIVFSGLRPGEKLYEELLMGEEGLRKTNNEKIFIGEPIDVNPAYLFDYLTKLKPIAYGNQTQTVVAKLHELVPTFVTPEAKNGEVELVLKNRK</sequence>
<dbReference type="AlphaFoldDB" id="A0A1H8E2A9"/>
<proteinExistence type="inferred from homology"/>
<keyword evidence="2" id="KW-0472">Membrane</keyword>
<dbReference type="PANTHER" id="PTHR43318">
    <property type="entry name" value="UDP-N-ACETYLGLUCOSAMINE 4,6-DEHYDRATASE"/>
    <property type="match status" value="1"/>
</dbReference>
<accession>A0A1H8E2A9</accession>
<protein>
    <submittedName>
        <fullName evidence="4">NDP-sugar epimerase, includes UDP-GlcNAc-inverting 4,6-dehydratase FlaA1 and capsular polysaccharide biosynthesis protein EpsC</fullName>
    </submittedName>
</protein>
<dbReference type="RefSeq" id="WP_242943188.1">
    <property type="nucleotide sequence ID" value="NZ_FOCG01000004.1"/>
</dbReference>
<dbReference type="InterPro" id="IPR036291">
    <property type="entry name" value="NAD(P)-bd_dom_sf"/>
</dbReference>
<keyword evidence="5" id="KW-1185">Reference proteome</keyword>
<evidence type="ECO:0000313" key="5">
    <source>
        <dbReference type="Proteomes" id="UP000199158"/>
    </source>
</evidence>
<reference evidence="4 5" key="1">
    <citation type="submission" date="2016-10" db="EMBL/GenBank/DDBJ databases">
        <authorList>
            <person name="de Groot N.N."/>
        </authorList>
    </citation>
    <scope>NUCLEOTIDE SEQUENCE [LARGE SCALE GENOMIC DNA]</scope>
    <source>
        <strain evidence="4 5">CGMCC 1.5070</strain>
    </source>
</reference>
<dbReference type="InterPro" id="IPR003869">
    <property type="entry name" value="Polysac_CapD-like"/>
</dbReference>
<feature type="transmembrane region" description="Helical" evidence="2">
    <location>
        <begin position="53"/>
        <end position="73"/>
    </location>
</feature>
<evidence type="ECO:0000259" key="3">
    <source>
        <dbReference type="Pfam" id="PF02719"/>
    </source>
</evidence>
<dbReference type="InterPro" id="IPR051203">
    <property type="entry name" value="Polysaccharide_Synthase-Rel"/>
</dbReference>
<feature type="domain" description="Polysaccharide biosynthesis protein CapD-like" evidence="3">
    <location>
        <begin position="297"/>
        <end position="580"/>
    </location>
</feature>
<feature type="transmembrane region" description="Helical" evidence="2">
    <location>
        <begin position="119"/>
        <end position="139"/>
    </location>
</feature>
<feature type="transmembrane region" description="Helical" evidence="2">
    <location>
        <begin position="85"/>
        <end position="107"/>
    </location>
</feature>
<dbReference type="Pfam" id="PF13727">
    <property type="entry name" value="CoA_binding_3"/>
    <property type="match status" value="1"/>
</dbReference>
<dbReference type="EMBL" id="FOCG01000004">
    <property type="protein sequence ID" value="SEN13244.1"/>
    <property type="molecule type" value="Genomic_DNA"/>
</dbReference>
<gene>
    <name evidence="4" type="ORF">SAMN05216180_2842</name>
</gene>
<dbReference type="Pfam" id="PF02719">
    <property type="entry name" value="Polysacc_synt_2"/>
    <property type="match status" value="1"/>
</dbReference>
<dbReference type="CDD" id="cd05237">
    <property type="entry name" value="UDP_invert_4-6DH_SDR_e"/>
    <property type="match status" value="1"/>
</dbReference>
<dbReference type="STRING" id="474960.SAMN05216180_2842"/>
<organism evidence="4 5">
    <name type="scientific">Hydrogenoanaerobacterium saccharovorans</name>
    <dbReference type="NCBI Taxonomy" id="474960"/>
    <lineage>
        <taxon>Bacteria</taxon>
        <taxon>Bacillati</taxon>
        <taxon>Bacillota</taxon>
        <taxon>Clostridia</taxon>
        <taxon>Eubacteriales</taxon>
        <taxon>Oscillospiraceae</taxon>
        <taxon>Hydrogenoanaerobacterium</taxon>
    </lineage>
</organism>
<feature type="transmembrane region" description="Helical" evidence="2">
    <location>
        <begin position="21"/>
        <end position="41"/>
    </location>
</feature>
<evidence type="ECO:0000256" key="1">
    <source>
        <dbReference type="ARBA" id="ARBA00007430"/>
    </source>
</evidence>
<name>A0A1H8E2A9_9FIRM</name>
<dbReference type="SUPFAM" id="SSF51735">
    <property type="entry name" value="NAD(P)-binding Rossmann-fold domains"/>
    <property type="match status" value="2"/>
</dbReference>
<dbReference type="Proteomes" id="UP000199158">
    <property type="component" value="Unassembled WGS sequence"/>
</dbReference>
<keyword evidence="2" id="KW-1133">Transmembrane helix</keyword>
<keyword evidence="2" id="KW-0812">Transmembrane</keyword>